<gene>
    <name evidence="1" type="ORF">OIDMADRAFT_61366</name>
</gene>
<name>A0A0C3GQW9_OIDMZ</name>
<dbReference type="AlphaFoldDB" id="A0A0C3GQW9"/>
<dbReference type="Proteomes" id="UP000054321">
    <property type="component" value="Unassembled WGS sequence"/>
</dbReference>
<protein>
    <submittedName>
        <fullName evidence="1">Uncharacterized protein</fullName>
    </submittedName>
</protein>
<dbReference type="InParanoid" id="A0A0C3GQW9"/>
<proteinExistence type="predicted"/>
<accession>A0A0C3GQW9</accession>
<keyword evidence="2" id="KW-1185">Reference proteome</keyword>
<sequence length="71" mass="7755">MALAPRSSVPDFALALVLSMALVLRSSVPIRFHSFRSEALIQFSSGLAELLKELLVPWVVICLEAGTVEEE</sequence>
<dbReference type="EMBL" id="KN832893">
    <property type="protein sequence ID" value="KIM93729.1"/>
    <property type="molecule type" value="Genomic_DNA"/>
</dbReference>
<reference evidence="1 2" key="1">
    <citation type="submission" date="2014-04" db="EMBL/GenBank/DDBJ databases">
        <authorList>
            <consortium name="DOE Joint Genome Institute"/>
            <person name="Kuo A."/>
            <person name="Martino E."/>
            <person name="Perotto S."/>
            <person name="Kohler A."/>
            <person name="Nagy L.G."/>
            <person name="Floudas D."/>
            <person name="Copeland A."/>
            <person name="Barry K.W."/>
            <person name="Cichocki N."/>
            <person name="Veneault-Fourrey C."/>
            <person name="LaButti K."/>
            <person name="Lindquist E.A."/>
            <person name="Lipzen A."/>
            <person name="Lundell T."/>
            <person name="Morin E."/>
            <person name="Murat C."/>
            <person name="Sun H."/>
            <person name="Tunlid A."/>
            <person name="Henrissat B."/>
            <person name="Grigoriev I.V."/>
            <person name="Hibbett D.S."/>
            <person name="Martin F."/>
            <person name="Nordberg H.P."/>
            <person name="Cantor M.N."/>
            <person name="Hua S.X."/>
        </authorList>
    </citation>
    <scope>NUCLEOTIDE SEQUENCE [LARGE SCALE GENOMIC DNA]</scope>
    <source>
        <strain evidence="1 2">Zn</strain>
    </source>
</reference>
<dbReference type="HOGENOM" id="CLU_2740703_0_0_1"/>
<reference evidence="2" key="2">
    <citation type="submission" date="2015-01" db="EMBL/GenBank/DDBJ databases">
        <title>Evolutionary Origins and Diversification of the Mycorrhizal Mutualists.</title>
        <authorList>
            <consortium name="DOE Joint Genome Institute"/>
            <consortium name="Mycorrhizal Genomics Consortium"/>
            <person name="Kohler A."/>
            <person name="Kuo A."/>
            <person name="Nagy L.G."/>
            <person name="Floudas D."/>
            <person name="Copeland A."/>
            <person name="Barry K.W."/>
            <person name="Cichocki N."/>
            <person name="Veneault-Fourrey C."/>
            <person name="LaButti K."/>
            <person name="Lindquist E.A."/>
            <person name="Lipzen A."/>
            <person name="Lundell T."/>
            <person name="Morin E."/>
            <person name="Murat C."/>
            <person name="Riley R."/>
            <person name="Ohm R."/>
            <person name="Sun H."/>
            <person name="Tunlid A."/>
            <person name="Henrissat B."/>
            <person name="Grigoriev I.V."/>
            <person name="Hibbett D.S."/>
            <person name="Martin F."/>
        </authorList>
    </citation>
    <scope>NUCLEOTIDE SEQUENCE [LARGE SCALE GENOMIC DNA]</scope>
    <source>
        <strain evidence="2">Zn</strain>
    </source>
</reference>
<evidence type="ECO:0000313" key="1">
    <source>
        <dbReference type="EMBL" id="KIM93729.1"/>
    </source>
</evidence>
<evidence type="ECO:0000313" key="2">
    <source>
        <dbReference type="Proteomes" id="UP000054321"/>
    </source>
</evidence>
<organism evidence="1 2">
    <name type="scientific">Oidiodendron maius (strain Zn)</name>
    <dbReference type="NCBI Taxonomy" id="913774"/>
    <lineage>
        <taxon>Eukaryota</taxon>
        <taxon>Fungi</taxon>
        <taxon>Dikarya</taxon>
        <taxon>Ascomycota</taxon>
        <taxon>Pezizomycotina</taxon>
        <taxon>Leotiomycetes</taxon>
        <taxon>Leotiomycetes incertae sedis</taxon>
        <taxon>Myxotrichaceae</taxon>
        <taxon>Oidiodendron</taxon>
    </lineage>
</organism>